<evidence type="ECO:0000256" key="1">
    <source>
        <dbReference type="SAM" id="MobiDB-lite"/>
    </source>
</evidence>
<sequence>MNRKQLLIGIAGLVLVGLLILALKPSPVPVSATEVRRGPFTEYVEDEGATHLPEPHHVSAPISGFLRRVELDPGDRVEAGDTVFELESLPTPALDARTREQARERVSAARARLKAAEAEFEARVAQHELAQKEYERAQRLHERGAISAEERDRRRSQRESARAAERSARHAVEVARFELEAARAVVEIADGERAPVEQPSLAVRAPISGTVTRVYRCCEGPVQAGEEILEIGDLSTLEVRVDLLSMDAVQVKSGMRVVLDRWGREDELEGRVLRVEPAGYTRVSALGVDEQRVPVRVEITSPREQWPELGDAFRVEARFILWEGEDVVQVPSSALFRRDDSWAVFVSESGRAVLKTVSTGRRSGLWTQVTEGLSGGEVVITHPGDRISSGVDVEMDLRDYQ</sequence>
<dbReference type="Gene3D" id="2.40.30.170">
    <property type="match status" value="1"/>
</dbReference>
<feature type="region of interest" description="Disordered" evidence="1">
    <location>
        <begin position="140"/>
        <end position="165"/>
    </location>
</feature>
<dbReference type="GO" id="GO:0015562">
    <property type="term" value="F:efflux transmembrane transporter activity"/>
    <property type="evidence" value="ECO:0007669"/>
    <property type="project" value="InterPro"/>
</dbReference>
<keyword evidence="4" id="KW-1185">Reference proteome</keyword>
<dbReference type="RefSeq" id="WP_092008852.1">
    <property type="nucleotide sequence ID" value="NZ_FOYW01000001.1"/>
</dbReference>
<evidence type="ECO:0000259" key="2">
    <source>
        <dbReference type="Pfam" id="PF25989"/>
    </source>
</evidence>
<evidence type="ECO:0000313" key="3">
    <source>
        <dbReference type="EMBL" id="SFR47710.1"/>
    </source>
</evidence>
<accession>A0A1I6GZX1</accession>
<gene>
    <name evidence="3" type="ORF">SAMN05216203_0650</name>
</gene>
<dbReference type="EMBL" id="FOYW01000001">
    <property type="protein sequence ID" value="SFR47710.1"/>
    <property type="molecule type" value="Genomic_DNA"/>
</dbReference>
<dbReference type="Proteomes" id="UP000198644">
    <property type="component" value="Unassembled WGS sequence"/>
</dbReference>
<organism evidence="3 4">
    <name type="scientific">Marinobacter daqiaonensis</name>
    <dbReference type="NCBI Taxonomy" id="650891"/>
    <lineage>
        <taxon>Bacteria</taxon>
        <taxon>Pseudomonadati</taxon>
        <taxon>Pseudomonadota</taxon>
        <taxon>Gammaproteobacteria</taxon>
        <taxon>Pseudomonadales</taxon>
        <taxon>Marinobacteraceae</taxon>
        <taxon>Marinobacter</taxon>
    </lineage>
</organism>
<dbReference type="Gene3D" id="2.40.420.20">
    <property type="match status" value="1"/>
</dbReference>
<evidence type="ECO:0000313" key="4">
    <source>
        <dbReference type="Proteomes" id="UP000198644"/>
    </source>
</evidence>
<dbReference type="AlphaFoldDB" id="A0A1I6GZX1"/>
<name>A0A1I6GZX1_9GAMM</name>
<dbReference type="PANTHER" id="PTHR30469">
    <property type="entry name" value="MULTIDRUG RESISTANCE PROTEIN MDTA"/>
    <property type="match status" value="1"/>
</dbReference>
<feature type="domain" description="YknX-like C-terminal permuted SH3-like" evidence="2">
    <location>
        <begin position="327"/>
        <end position="394"/>
    </location>
</feature>
<dbReference type="Pfam" id="PF25989">
    <property type="entry name" value="YknX_C"/>
    <property type="match status" value="1"/>
</dbReference>
<dbReference type="SUPFAM" id="SSF111369">
    <property type="entry name" value="HlyD-like secretion proteins"/>
    <property type="match status" value="1"/>
</dbReference>
<dbReference type="PANTHER" id="PTHR30469:SF15">
    <property type="entry name" value="HLYD FAMILY OF SECRETION PROTEINS"/>
    <property type="match status" value="1"/>
</dbReference>
<dbReference type="STRING" id="650891.SAMN05216203_0650"/>
<proteinExistence type="predicted"/>
<dbReference type="Gene3D" id="2.40.50.100">
    <property type="match status" value="1"/>
</dbReference>
<dbReference type="GO" id="GO:1990281">
    <property type="term" value="C:efflux pump complex"/>
    <property type="evidence" value="ECO:0007669"/>
    <property type="project" value="TreeGrafter"/>
</dbReference>
<protein>
    <submittedName>
        <fullName evidence="3">HlyD family secretion protein</fullName>
    </submittedName>
</protein>
<reference evidence="3 4" key="1">
    <citation type="submission" date="2016-10" db="EMBL/GenBank/DDBJ databases">
        <authorList>
            <person name="de Groot N.N."/>
        </authorList>
    </citation>
    <scope>NUCLEOTIDE SEQUENCE [LARGE SCALE GENOMIC DNA]</scope>
    <source>
        <strain evidence="3 4">CGMCC 1.9167</strain>
    </source>
</reference>
<dbReference type="Gene3D" id="1.10.287.470">
    <property type="entry name" value="Helix hairpin bin"/>
    <property type="match status" value="1"/>
</dbReference>
<dbReference type="OrthoDB" id="9791520at2"/>
<dbReference type="InterPro" id="IPR058637">
    <property type="entry name" value="YknX-like_C"/>
</dbReference>